<name>A0A7V0Z504_UNCW3</name>
<evidence type="ECO:0000313" key="1">
    <source>
        <dbReference type="EMBL" id="HDY58629.1"/>
    </source>
</evidence>
<dbReference type="EMBL" id="DSKY01000010">
    <property type="protein sequence ID" value="HDY58629.1"/>
    <property type="molecule type" value="Genomic_DNA"/>
</dbReference>
<proteinExistence type="predicted"/>
<reference evidence="1" key="1">
    <citation type="journal article" date="2020" name="mSystems">
        <title>Genome- and Community-Level Interaction Insights into Carbon Utilization and Element Cycling Functions of Hydrothermarchaeota in Hydrothermal Sediment.</title>
        <authorList>
            <person name="Zhou Z."/>
            <person name="Liu Y."/>
            <person name="Xu W."/>
            <person name="Pan J."/>
            <person name="Luo Z.H."/>
            <person name="Li M."/>
        </authorList>
    </citation>
    <scope>NUCLEOTIDE SEQUENCE [LARGE SCALE GENOMIC DNA]</scope>
    <source>
        <strain evidence="1">SpSt-258</strain>
    </source>
</reference>
<comment type="caution">
    <text evidence="1">The sequence shown here is derived from an EMBL/GenBank/DDBJ whole genome shotgun (WGS) entry which is preliminary data.</text>
</comment>
<protein>
    <submittedName>
        <fullName evidence="1">Uncharacterized protein</fullName>
    </submittedName>
</protein>
<gene>
    <name evidence="1" type="ORF">ENP86_03635</name>
</gene>
<dbReference type="AlphaFoldDB" id="A0A7V0Z504"/>
<accession>A0A7V0Z504</accession>
<organism evidence="1">
    <name type="scientific">candidate division WOR-3 bacterium</name>
    <dbReference type="NCBI Taxonomy" id="2052148"/>
    <lineage>
        <taxon>Bacteria</taxon>
        <taxon>Bacteria division WOR-3</taxon>
    </lineage>
</organism>
<sequence>MTPVHLFEIKMLDGSRYRGEIAYKDDKMIVLRLSDSDDPGLGIKIRLFYNGIMSIQELGWRRRLSKSVRQN</sequence>